<dbReference type="OrthoDB" id="4320040at2"/>
<dbReference type="RefSeq" id="WP_120021302.1">
    <property type="nucleotide sequence ID" value="NZ_QZFV01000004.1"/>
</dbReference>
<evidence type="ECO:0000313" key="2">
    <source>
        <dbReference type="Proteomes" id="UP000285112"/>
    </source>
</evidence>
<evidence type="ECO:0000313" key="1">
    <source>
        <dbReference type="EMBL" id="RJQ92755.1"/>
    </source>
</evidence>
<name>A0A419IC12_9PSEU</name>
<proteinExistence type="predicted"/>
<accession>A0A419IC12</accession>
<keyword evidence="2" id="KW-1185">Reference proteome</keyword>
<protein>
    <submittedName>
        <fullName evidence="1">Uncharacterized protein</fullName>
    </submittedName>
</protein>
<gene>
    <name evidence="1" type="ORF">D5S19_00210</name>
</gene>
<dbReference type="AlphaFoldDB" id="A0A419IC12"/>
<organism evidence="1 2">
    <name type="scientific">Amycolatopsis panacis</name>
    <dbReference type="NCBI Taxonomy" id="2340917"/>
    <lineage>
        <taxon>Bacteria</taxon>
        <taxon>Bacillati</taxon>
        <taxon>Actinomycetota</taxon>
        <taxon>Actinomycetes</taxon>
        <taxon>Pseudonocardiales</taxon>
        <taxon>Pseudonocardiaceae</taxon>
        <taxon>Amycolatopsis</taxon>
    </lineage>
</organism>
<dbReference type="Proteomes" id="UP000285112">
    <property type="component" value="Unassembled WGS sequence"/>
</dbReference>
<comment type="caution">
    <text evidence="1">The sequence shown here is derived from an EMBL/GenBank/DDBJ whole genome shotgun (WGS) entry which is preliminary data.</text>
</comment>
<reference evidence="1 2" key="1">
    <citation type="submission" date="2018-09" db="EMBL/GenBank/DDBJ databases">
        <title>YIM PH 21725 draft genome.</title>
        <authorList>
            <person name="Miao C."/>
        </authorList>
    </citation>
    <scope>NUCLEOTIDE SEQUENCE [LARGE SCALE GENOMIC DNA]</scope>
    <source>
        <strain evidence="2">YIM PH21725</strain>
    </source>
</reference>
<sequence>MARLVDRRPLALRVDRRVDYGIVLPGGGTEWVPLIYGYLDETARSRPVTESGEIEVKAVDASSHVAEHRFDVPSQALAGAGASALAGSIG</sequence>
<dbReference type="EMBL" id="QZFV01000004">
    <property type="protein sequence ID" value="RJQ92755.1"/>
    <property type="molecule type" value="Genomic_DNA"/>
</dbReference>